<proteinExistence type="predicted"/>
<gene>
    <name evidence="1" type="ORF">ANN_09988</name>
</gene>
<accession>A0ABQ8TQ43</accession>
<comment type="caution">
    <text evidence="1">The sequence shown here is derived from an EMBL/GenBank/DDBJ whole genome shotgun (WGS) entry which is preliminary data.</text>
</comment>
<sequence length="213" mass="24158">MAGLCEGGNKPSGSLKAICKPCVLNVRHFISSQSQILPKVAFVRASGYWMYAYTRTFAEESHEVDSSVKITLNFVHYRRYVRFKLVEYGEVRDSPMFALQKEINVSALIFHPGGSDSTPYQDVIKFIVDKDDVTEADDVNNYLNDFQLYECIIYAYNTSSVRYSMNFFVGSETIGLKFKIKIGLFNDARNYRGYISVAGCAGILSRRSSFKCQ</sequence>
<evidence type="ECO:0000313" key="2">
    <source>
        <dbReference type="Proteomes" id="UP001148838"/>
    </source>
</evidence>
<dbReference type="Proteomes" id="UP001148838">
    <property type="component" value="Unassembled WGS sequence"/>
</dbReference>
<keyword evidence="2" id="KW-1185">Reference proteome</keyword>
<protein>
    <submittedName>
        <fullName evidence="1">Uncharacterized protein</fullName>
    </submittedName>
</protein>
<dbReference type="EMBL" id="JAJSOF020000005">
    <property type="protein sequence ID" value="KAJ4447978.1"/>
    <property type="molecule type" value="Genomic_DNA"/>
</dbReference>
<reference evidence="1 2" key="1">
    <citation type="journal article" date="2022" name="Allergy">
        <title>Genome assembly and annotation of Periplaneta americana reveal a comprehensive cockroach allergen profile.</title>
        <authorList>
            <person name="Wang L."/>
            <person name="Xiong Q."/>
            <person name="Saelim N."/>
            <person name="Wang L."/>
            <person name="Nong W."/>
            <person name="Wan A.T."/>
            <person name="Shi M."/>
            <person name="Liu X."/>
            <person name="Cao Q."/>
            <person name="Hui J.H.L."/>
            <person name="Sookrung N."/>
            <person name="Leung T.F."/>
            <person name="Tungtrongchitr A."/>
            <person name="Tsui S.K.W."/>
        </authorList>
    </citation>
    <scope>NUCLEOTIDE SEQUENCE [LARGE SCALE GENOMIC DNA]</scope>
    <source>
        <strain evidence="1">PWHHKU_190912</strain>
    </source>
</reference>
<evidence type="ECO:0000313" key="1">
    <source>
        <dbReference type="EMBL" id="KAJ4447978.1"/>
    </source>
</evidence>
<name>A0ABQ8TQ43_PERAM</name>
<organism evidence="1 2">
    <name type="scientific">Periplaneta americana</name>
    <name type="common">American cockroach</name>
    <name type="synonym">Blatta americana</name>
    <dbReference type="NCBI Taxonomy" id="6978"/>
    <lineage>
        <taxon>Eukaryota</taxon>
        <taxon>Metazoa</taxon>
        <taxon>Ecdysozoa</taxon>
        <taxon>Arthropoda</taxon>
        <taxon>Hexapoda</taxon>
        <taxon>Insecta</taxon>
        <taxon>Pterygota</taxon>
        <taxon>Neoptera</taxon>
        <taxon>Polyneoptera</taxon>
        <taxon>Dictyoptera</taxon>
        <taxon>Blattodea</taxon>
        <taxon>Blattoidea</taxon>
        <taxon>Blattidae</taxon>
        <taxon>Blattinae</taxon>
        <taxon>Periplaneta</taxon>
    </lineage>
</organism>